<dbReference type="HAMAP" id="MF_00237">
    <property type="entry name" value="TatB"/>
    <property type="match status" value="1"/>
</dbReference>
<evidence type="ECO:0000256" key="3">
    <source>
        <dbReference type="ARBA" id="ARBA00022475"/>
    </source>
</evidence>
<organism evidence="12 13">
    <name type="scientific">Janthinobacterium lividum</name>
    <dbReference type="NCBI Taxonomy" id="29581"/>
    <lineage>
        <taxon>Bacteria</taxon>
        <taxon>Pseudomonadati</taxon>
        <taxon>Pseudomonadota</taxon>
        <taxon>Betaproteobacteria</taxon>
        <taxon>Burkholderiales</taxon>
        <taxon>Oxalobacteraceae</taxon>
        <taxon>Janthinobacterium</taxon>
    </lineage>
</organism>
<evidence type="ECO:0000256" key="6">
    <source>
        <dbReference type="ARBA" id="ARBA00022927"/>
    </source>
</evidence>
<gene>
    <name evidence="10" type="primary">tatB</name>
    <name evidence="12" type="ORF">SAMN03097694_0184</name>
</gene>
<evidence type="ECO:0000256" key="11">
    <source>
        <dbReference type="SAM" id="Coils"/>
    </source>
</evidence>
<name>A0AB38CH11_9BURK</name>
<evidence type="ECO:0000256" key="8">
    <source>
        <dbReference type="ARBA" id="ARBA00023010"/>
    </source>
</evidence>
<comment type="similarity">
    <text evidence="10">Belongs to the TatB family.</text>
</comment>
<sequence>MIDLGLSKIAIIGVVALIVIGPEKLPRVARMAGTLYGRAQRYLNQVKSEVSREIEMEELKNLQKEVQDAAHSVKQSVEKSMHGVENSISGNLAEVENAWRGDASAYDGHHDAHEAMLRATNEDLARKAREFRRKKLVRNSAIPGWYKQRHGGKLHVQSAAARVARFRPRTSSSSFYS</sequence>
<evidence type="ECO:0000313" key="12">
    <source>
        <dbReference type="EMBL" id="SFY32243.1"/>
    </source>
</evidence>
<evidence type="ECO:0000256" key="4">
    <source>
        <dbReference type="ARBA" id="ARBA00022519"/>
    </source>
</evidence>
<evidence type="ECO:0000313" key="13">
    <source>
        <dbReference type="Proteomes" id="UP000182489"/>
    </source>
</evidence>
<comment type="subcellular location">
    <subcellularLocation>
        <location evidence="10">Cell membrane</location>
        <topology evidence="10">Single-pass membrane protein</topology>
    </subcellularLocation>
    <subcellularLocation>
        <location evidence="1">Membrane</location>
        <topology evidence="1">Single-pass membrane protein</topology>
    </subcellularLocation>
</comment>
<keyword evidence="7 10" id="KW-1133">Transmembrane helix</keyword>
<dbReference type="PRINTS" id="PR01506">
    <property type="entry name" value="TATBPROTEIN"/>
</dbReference>
<dbReference type="NCBIfam" id="TIGR01410">
    <property type="entry name" value="tatB"/>
    <property type="match status" value="1"/>
</dbReference>
<accession>A0AB38CH11</accession>
<dbReference type="GO" id="GO:0043953">
    <property type="term" value="P:protein transport by the Tat complex"/>
    <property type="evidence" value="ECO:0007669"/>
    <property type="project" value="UniProtKB-UniRule"/>
</dbReference>
<dbReference type="Proteomes" id="UP000182489">
    <property type="component" value="Unassembled WGS sequence"/>
</dbReference>
<protein>
    <recommendedName>
        <fullName evidence="10">Sec-independent protein translocase protein TatB</fullName>
    </recommendedName>
</protein>
<keyword evidence="8 10" id="KW-0811">Translocation</keyword>
<comment type="function">
    <text evidence="10">Part of the twin-arginine translocation (Tat) system that transports large folded proteins containing a characteristic twin-arginine motif in their signal peptide across membranes. Together with TatC, TatB is part of a receptor directly interacting with Tat signal peptides. TatB may form an oligomeric binding site that transiently accommodates folded Tat precursor proteins before their translocation.</text>
</comment>
<comment type="subunit">
    <text evidence="10">The Tat system comprises two distinct complexes: a TatABC complex, containing multiple copies of TatA, TatB and TatC subunits, and a separate TatA complex, containing only TatA subunits. Substrates initially bind to the TatABC complex, which probably triggers association of the separate TatA complex to form the active translocon.</text>
</comment>
<dbReference type="AlphaFoldDB" id="A0AB38CH11"/>
<feature type="coiled-coil region" evidence="11">
    <location>
        <begin position="52"/>
        <end position="79"/>
    </location>
</feature>
<evidence type="ECO:0000256" key="7">
    <source>
        <dbReference type="ARBA" id="ARBA00022989"/>
    </source>
</evidence>
<evidence type="ECO:0000256" key="2">
    <source>
        <dbReference type="ARBA" id="ARBA00022448"/>
    </source>
</evidence>
<keyword evidence="4" id="KW-0997">Cell inner membrane</keyword>
<evidence type="ECO:0000256" key="1">
    <source>
        <dbReference type="ARBA" id="ARBA00004167"/>
    </source>
</evidence>
<dbReference type="GO" id="GO:0033281">
    <property type="term" value="C:TAT protein transport complex"/>
    <property type="evidence" value="ECO:0007669"/>
    <property type="project" value="UniProtKB-UniRule"/>
</dbReference>
<keyword evidence="5 10" id="KW-0812">Transmembrane</keyword>
<keyword evidence="6 10" id="KW-0653">Protein transport</keyword>
<reference evidence="12 13" key="1">
    <citation type="submission" date="2016-11" db="EMBL/GenBank/DDBJ databases">
        <authorList>
            <person name="Varghese N."/>
            <person name="Submissions S."/>
        </authorList>
    </citation>
    <scope>NUCLEOTIDE SEQUENCE [LARGE SCALE GENOMIC DNA]</scope>
    <source>
        <strain evidence="12 13">NFR18</strain>
    </source>
</reference>
<dbReference type="PANTHER" id="PTHR33162">
    <property type="entry name" value="SEC-INDEPENDENT PROTEIN TRANSLOCASE PROTEIN TATA, CHLOROPLASTIC"/>
    <property type="match status" value="1"/>
</dbReference>
<evidence type="ECO:0000256" key="10">
    <source>
        <dbReference type="HAMAP-Rule" id="MF_00237"/>
    </source>
</evidence>
<comment type="caution">
    <text evidence="12">The sequence shown here is derived from an EMBL/GenBank/DDBJ whole genome shotgun (WGS) entry which is preliminary data.</text>
</comment>
<keyword evidence="11" id="KW-0175">Coiled coil</keyword>
<evidence type="ECO:0000256" key="5">
    <source>
        <dbReference type="ARBA" id="ARBA00022692"/>
    </source>
</evidence>
<dbReference type="InterPro" id="IPR018448">
    <property type="entry name" value="TatB"/>
</dbReference>
<dbReference type="GO" id="GO:0008320">
    <property type="term" value="F:protein transmembrane transporter activity"/>
    <property type="evidence" value="ECO:0007669"/>
    <property type="project" value="UniProtKB-UniRule"/>
</dbReference>
<dbReference type="RefSeq" id="WP_072457430.1">
    <property type="nucleotide sequence ID" value="NZ_FPKH01000011.1"/>
</dbReference>
<keyword evidence="9 10" id="KW-0472">Membrane</keyword>
<dbReference type="EMBL" id="FPKH01000011">
    <property type="protein sequence ID" value="SFY32243.1"/>
    <property type="molecule type" value="Genomic_DNA"/>
</dbReference>
<dbReference type="PANTHER" id="PTHR33162:SF1">
    <property type="entry name" value="SEC-INDEPENDENT PROTEIN TRANSLOCASE PROTEIN TATA, CHLOROPLASTIC"/>
    <property type="match status" value="1"/>
</dbReference>
<keyword evidence="2 10" id="KW-0813">Transport</keyword>
<dbReference type="Pfam" id="PF02416">
    <property type="entry name" value="TatA_B_E"/>
    <property type="match status" value="1"/>
</dbReference>
<dbReference type="InterPro" id="IPR003369">
    <property type="entry name" value="TatA/B/E"/>
</dbReference>
<proteinExistence type="inferred from homology"/>
<dbReference type="Gene3D" id="1.20.5.3310">
    <property type="match status" value="1"/>
</dbReference>
<evidence type="ECO:0000256" key="9">
    <source>
        <dbReference type="ARBA" id="ARBA00023136"/>
    </source>
</evidence>
<keyword evidence="3 10" id="KW-1003">Cell membrane</keyword>